<dbReference type="PRINTS" id="PR00990">
    <property type="entry name" value="RIBOKINASE"/>
</dbReference>
<gene>
    <name evidence="12" type="primary">rbsK</name>
    <name evidence="14" type="ORF">LJ656_01210</name>
</gene>
<dbReference type="EC" id="2.7.1.15" evidence="2 12"/>
<evidence type="ECO:0000256" key="7">
    <source>
        <dbReference type="ARBA" id="ARBA00022777"/>
    </source>
</evidence>
<keyword evidence="8 12" id="KW-0067">ATP-binding</keyword>
<comment type="subunit">
    <text evidence="12">Homodimer.</text>
</comment>
<feature type="binding site" evidence="12">
    <location>
        <position position="259"/>
    </location>
    <ligand>
        <name>substrate</name>
    </ligand>
</feature>
<feature type="binding site" evidence="12">
    <location>
        <position position="255"/>
    </location>
    <ligand>
        <name>K(+)</name>
        <dbReference type="ChEBI" id="CHEBI:29103"/>
    </ligand>
</feature>
<keyword evidence="11 12" id="KW-0119">Carbohydrate metabolism</keyword>
<comment type="caution">
    <text evidence="14">The sequence shown here is derived from an EMBL/GenBank/DDBJ whole genome shotgun (WGS) entry which is preliminary data.</text>
</comment>
<dbReference type="RefSeq" id="WP_230507458.1">
    <property type="nucleotide sequence ID" value="NZ_JAJITD010000001.1"/>
</dbReference>
<evidence type="ECO:0000259" key="13">
    <source>
        <dbReference type="Pfam" id="PF00294"/>
    </source>
</evidence>
<feature type="binding site" evidence="12">
    <location>
        <begin position="258"/>
        <end position="259"/>
    </location>
    <ligand>
        <name>ATP</name>
        <dbReference type="ChEBI" id="CHEBI:30616"/>
    </ligand>
</feature>
<comment type="catalytic activity">
    <reaction evidence="12">
        <text>D-ribose + ATP = D-ribose 5-phosphate + ADP + H(+)</text>
        <dbReference type="Rhea" id="RHEA:13697"/>
        <dbReference type="ChEBI" id="CHEBI:15378"/>
        <dbReference type="ChEBI" id="CHEBI:30616"/>
        <dbReference type="ChEBI" id="CHEBI:47013"/>
        <dbReference type="ChEBI" id="CHEBI:78346"/>
        <dbReference type="ChEBI" id="CHEBI:456216"/>
        <dbReference type="EC" id="2.7.1.15"/>
    </reaction>
</comment>
<dbReference type="InterPro" id="IPR011611">
    <property type="entry name" value="PfkB_dom"/>
</dbReference>
<feature type="binding site" evidence="12">
    <location>
        <position position="191"/>
    </location>
    <ligand>
        <name>ATP</name>
        <dbReference type="ChEBI" id="CHEBI:30616"/>
    </ligand>
</feature>
<feature type="binding site" evidence="12">
    <location>
        <position position="292"/>
    </location>
    <ligand>
        <name>K(+)</name>
        <dbReference type="ChEBI" id="CHEBI:29103"/>
    </ligand>
</feature>
<name>A0ABS8JN58_9BURK</name>
<protein>
    <recommendedName>
        <fullName evidence="3 12">Ribokinase</fullName>
        <shortName evidence="12">RK</shortName>
        <ecNumber evidence="2 12">2.7.1.15</ecNumber>
    </recommendedName>
</protein>
<dbReference type="Proteomes" id="UP001431019">
    <property type="component" value="Unassembled WGS sequence"/>
</dbReference>
<evidence type="ECO:0000256" key="11">
    <source>
        <dbReference type="ARBA" id="ARBA00023277"/>
    </source>
</evidence>
<comment type="function">
    <text evidence="12">Catalyzes the phosphorylation of ribose at O-5 in a reaction requiring ATP and magnesium. The resulting D-ribose-5-phosphate can then be used either for sythesis of nucleotides, histidine, and tryptophan, or as a component of the pentose phosphate pathway.</text>
</comment>
<dbReference type="InterPro" id="IPR002173">
    <property type="entry name" value="Carboh/pur_kinase_PfkB_CS"/>
</dbReference>
<keyword evidence="15" id="KW-1185">Reference proteome</keyword>
<comment type="pathway">
    <text evidence="12">Carbohydrate metabolism; D-ribose degradation; D-ribose 5-phosphate from beta-D-ribopyranose: step 2/2.</text>
</comment>
<dbReference type="GO" id="GO:0016301">
    <property type="term" value="F:kinase activity"/>
    <property type="evidence" value="ECO:0007669"/>
    <property type="project" value="UniProtKB-KW"/>
</dbReference>
<keyword evidence="7 12" id="KW-0418">Kinase</keyword>
<dbReference type="Gene3D" id="3.40.1190.20">
    <property type="match status" value="1"/>
</dbReference>
<comment type="subcellular location">
    <subcellularLocation>
        <location evidence="12">Cytoplasm</location>
    </subcellularLocation>
</comment>
<evidence type="ECO:0000256" key="3">
    <source>
        <dbReference type="ARBA" id="ARBA00016943"/>
    </source>
</evidence>
<feature type="binding site" evidence="12">
    <location>
        <position position="253"/>
    </location>
    <ligand>
        <name>K(+)</name>
        <dbReference type="ChEBI" id="CHEBI:29103"/>
    </ligand>
</feature>
<evidence type="ECO:0000256" key="12">
    <source>
        <dbReference type="HAMAP-Rule" id="MF_01987"/>
    </source>
</evidence>
<keyword evidence="6 12" id="KW-0547">Nucleotide-binding</keyword>
<keyword evidence="5 12" id="KW-0479">Metal-binding</keyword>
<accession>A0ABS8JN58</accession>
<evidence type="ECO:0000256" key="2">
    <source>
        <dbReference type="ARBA" id="ARBA00012035"/>
    </source>
</evidence>
<evidence type="ECO:0000313" key="15">
    <source>
        <dbReference type="Proteomes" id="UP001431019"/>
    </source>
</evidence>
<evidence type="ECO:0000256" key="6">
    <source>
        <dbReference type="ARBA" id="ARBA00022741"/>
    </source>
</evidence>
<evidence type="ECO:0000256" key="4">
    <source>
        <dbReference type="ARBA" id="ARBA00022679"/>
    </source>
</evidence>
<keyword evidence="12" id="KW-0963">Cytoplasm</keyword>
<evidence type="ECO:0000256" key="1">
    <source>
        <dbReference type="ARBA" id="ARBA00005380"/>
    </source>
</evidence>
<feature type="binding site" evidence="12">
    <location>
        <position position="294"/>
    </location>
    <ligand>
        <name>K(+)</name>
        <dbReference type="ChEBI" id="CHEBI:29103"/>
    </ligand>
</feature>
<comment type="caution">
    <text evidence="12">Lacks conserved residue(s) required for the propagation of feature annotation.</text>
</comment>
<dbReference type="InterPro" id="IPR011877">
    <property type="entry name" value="Ribokinase"/>
</dbReference>
<dbReference type="HAMAP" id="MF_01987">
    <property type="entry name" value="Ribokinase"/>
    <property type="match status" value="1"/>
</dbReference>
<dbReference type="SUPFAM" id="SSF53613">
    <property type="entry name" value="Ribokinase-like"/>
    <property type="match status" value="1"/>
</dbReference>
<dbReference type="PANTHER" id="PTHR10584:SF166">
    <property type="entry name" value="RIBOKINASE"/>
    <property type="match status" value="1"/>
</dbReference>
<dbReference type="Pfam" id="PF00294">
    <property type="entry name" value="PfkB"/>
    <property type="match status" value="1"/>
</dbReference>
<feature type="binding site" evidence="12">
    <location>
        <begin position="11"/>
        <end position="13"/>
    </location>
    <ligand>
        <name>substrate</name>
    </ligand>
</feature>
<reference evidence="14 15" key="1">
    <citation type="submission" date="2021-11" db="EMBL/GenBank/DDBJ databases">
        <authorList>
            <person name="Oh E.-T."/>
            <person name="Kim S.-B."/>
        </authorList>
    </citation>
    <scope>NUCLEOTIDE SEQUENCE [LARGE SCALE GENOMIC DNA]</scope>
    <source>
        <strain evidence="14 15">MMS20-SJTR3</strain>
    </source>
</reference>
<proteinExistence type="inferred from homology"/>
<feature type="active site" description="Proton acceptor" evidence="12">
    <location>
        <position position="259"/>
    </location>
</feature>
<keyword evidence="4 12" id="KW-0808">Transferase</keyword>
<evidence type="ECO:0000256" key="9">
    <source>
        <dbReference type="ARBA" id="ARBA00022842"/>
    </source>
</evidence>
<dbReference type="EMBL" id="JAJITD010000001">
    <property type="protein sequence ID" value="MCC8391194.1"/>
    <property type="molecule type" value="Genomic_DNA"/>
</dbReference>
<keyword evidence="9 12" id="KW-0460">Magnesium</keyword>
<evidence type="ECO:0000313" key="14">
    <source>
        <dbReference type="EMBL" id="MCC8391194.1"/>
    </source>
</evidence>
<comment type="similarity">
    <text evidence="12">Belongs to the carbohydrate kinase PfkB family. Ribokinase subfamily.</text>
</comment>
<feature type="binding site" evidence="12">
    <location>
        <position position="143"/>
    </location>
    <ligand>
        <name>substrate</name>
    </ligand>
</feature>
<dbReference type="InterPro" id="IPR002139">
    <property type="entry name" value="Ribo/fructo_kinase"/>
</dbReference>
<feature type="binding site" evidence="12">
    <location>
        <position position="289"/>
    </location>
    <ligand>
        <name>K(+)</name>
        <dbReference type="ChEBI" id="CHEBI:29103"/>
    </ligand>
</feature>
<feature type="domain" description="Carbohydrate kinase PfkB" evidence="13">
    <location>
        <begin position="1"/>
        <end position="301"/>
    </location>
</feature>
<evidence type="ECO:0000256" key="5">
    <source>
        <dbReference type="ARBA" id="ARBA00022723"/>
    </source>
</evidence>
<comment type="similarity">
    <text evidence="1">Belongs to the carbohydrate kinase pfkB family.</text>
</comment>
<dbReference type="InterPro" id="IPR029056">
    <property type="entry name" value="Ribokinase-like"/>
</dbReference>
<dbReference type="PROSITE" id="PS00584">
    <property type="entry name" value="PFKB_KINASES_2"/>
    <property type="match status" value="1"/>
</dbReference>
<keyword evidence="10 12" id="KW-0630">Potassium</keyword>
<evidence type="ECO:0000256" key="10">
    <source>
        <dbReference type="ARBA" id="ARBA00022958"/>
    </source>
</evidence>
<organism evidence="14 15">
    <name type="scientific">Paraburkholderia sejongensis</name>
    <dbReference type="NCBI Taxonomy" id="2886946"/>
    <lineage>
        <taxon>Bacteria</taxon>
        <taxon>Pseudomonadati</taxon>
        <taxon>Pseudomonadota</taxon>
        <taxon>Betaproteobacteria</taxon>
        <taxon>Burkholderiales</taxon>
        <taxon>Burkholderiaceae</taxon>
        <taxon>Paraburkholderia</taxon>
    </lineage>
</organism>
<feature type="binding site" evidence="12">
    <location>
        <begin position="39"/>
        <end position="43"/>
    </location>
    <ligand>
        <name>substrate</name>
    </ligand>
</feature>
<sequence length="317" mass="32716">MATIVSLGSINLDLQMRIDQPLGQFETQSAHHFSRLAGGKAANIAYLARRFGHEAQLLGMVGDDDFAGEVLAPLRALGADVSRVGRAAGQSTAVSMIFVPESGRKTIVLAANANDAWQAADIDSAVAAIEAAPAGSVLALNCEISVDACMAALAAAQRRALRVVLDPAPPQRAGSGAIHSLWSAVHTLTPNVEEAAALTGIDVKDRESAARAGHALLKEGVERVCVKLGDGSCIAVSRDGVLSVQVKPLRAVDTTGAGDAFTGALAVSLAERQQLAAAIRFATAAANLTVMAWGAQTALPARAQVDEFAVGLRSEWL</sequence>
<dbReference type="PANTHER" id="PTHR10584">
    <property type="entry name" value="SUGAR KINASE"/>
    <property type="match status" value="1"/>
</dbReference>
<comment type="activity regulation">
    <text evidence="12">Activated by a monovalent cation that binds near, but not in, the active site. The most likely occupant of the site in vivo is potassium. Ion binding induces a conformational change that may alter substrate affinity.</text>
</comment>
<evidence type="ECO:0000256" key="8">
    <source>
        <dbReference type="ARBA" id="ARBA00022840"/>
    </source>
</evidence>
<comment type="cofactor">
    <cofactor evidence="12">
        <name>Mg(2+)</name>
        <dbReference type="ChEBI" id="CHEBI:18420"/>
    </cofactor>
    <text evidence="12">Requires a divalent cation, most likely magnesium in vivo, as an electrophilic catalyst to aid phosphoryl group transfer. It is the chelate of the metal and the nucleotide that is the actual substrate.</text>
</comment>